<feature type="compositionally biased region" description="Basic and acidic residues" evidence="1">
    <location>
        <begin position="52"/>
        <end position="65"/>
    </location>
</feature>
<dbReference type="EMBL" id="JAIQCJ010002232">
    <property type="protein sequence ID" value="KAJ8779023.1"/>
    <property type="molecule type" value="Genomic_DNA"/>
</dbReference>
<evidence type="ECO:0000256" key="1">
    <source>
        <dbReference type="SAM" id="MobiDB-lite"/>
    </source>
</evidence>
<feature type="region of interest" description="Disordered" evidence="1">
    <location>
        <begin position="1"/>
        <end position="128"/>
    </location>
</feature>
<accession>A0AB34GIB4</accession>
<dbReference type="Proteomes" id="UP001159641">
    <property type="component" value="Unassembled WGS sequence"/>
</dbReference>
<proteinExistence type="predicted"/>
<organism evidence="2 3">
    <name type="scientific">Eschrichtius robustus</name>
    <name type="common">California gray whale</name>
    <name type="synonym">Eschrichtius gibbosus</name>
    <dbReference type="NCBI Taxonomy" id="9764"/>
    <lineage>
        <taxon>Eukaryota</taxon>
        <taxon>Metazoa</taxon>
        <taxon>Chordata</taxon>
        <taxon>Craniata</taxon>
        <taxon>Vertebrata</taxon>
        <taxon>Euteleostomi</taxon>
        <taxon>Mammalia</taxon>
        <taxon>Eutheria</taxon>
        <taxon>Laurasiatheria</taxon>
        <taxon>Artiodactyla</taxon>
        <taxon>Whippomorpha</taxon>
        <taxon>Cetacea</taxon>
        <taxon>Mysticeti</taxon>
        <taxon>Eschrichtiidae</taxon>
        <taxon>Eschrichtius</taxon>
    </lineage>
</organism>
<dbReference type="AlphaFoldDB" id="A0AB34GIB4"/>
<evidence type="ECO:0000313" key="3">
    <source>
        <dbReference type="Proteomes" id="UP001159641"/>
    </source>
</evidence>
<gene>
    <name evidence="2" type="ORF">J1605_012874</name>
</gene>
<reference evidence="2 3" key="1">
    <citation type="submission" date="2022-11" db="EMBL/GenBank/DDBJ databases">
        <title>Whole genome sequence of Eschrichtius robustus ER-17-0199.</title>
        <authorList>
            <person name="Bruniche-Olsen A."/>
            <person name="Black A.N."/>
            <person name="Fields C.J."/>
            <person name="Walden K."/>
            <person name="Dewoody J.A."/>
        </authorList>
    </citation>
    <scope>NUCLEOTIDE SEQUENCE [LARGE SCALE GENOMIC DNA]</scope>
    <source>
        <strain evidence="2">ER-17-0199</strain>
        <tissue evidence="2">Blubber</tissue>
    </source>
</reference>
<evidence type="ECO:0000313" key="2">
    <source>
        <dbReference type="EMBL" id="KAJ8779023.1"/>
    </source>
</evidence>
<keyword evidence="3" id="KW-1185">Reference proteome</keyword>
<protein>
    <submittedName>
        <fullName evidence="2">Uncharacterized protein</fullName>
    </submittedName>
</protein>
<name>A0AB34GIB4_ESCRO</name>
<feature type="compositionally biased region" description="Low complexity" evidence="1">
    <location>
        <begin position="1"/>
        <end position="14"/>
    </location>
</feature>
<feature type="compositionally biased region" description="Basic residues" evidence="1">
    <location>
        <begin position="33"/>
        <end position="42"/>
    </location>
</feature>
<comment type="caution">
    <text evidence="2">The sequence shown here is derived from an EMBL/GenBank/DDBJ whole genome shotgun (WGS) entry which is preliminary data.</text>
</comment>
<sequence length="321" mass="33022">MTGAEGQGSQAQAQPPRHLPAGRDSTNQAKVSSGKHRRHKRGATIPSMRGPRASDRDPNTAEAEKGIVGGSGISPVFRPPSDAHPVGSELMMLMGPQATRGLEAPPPGPPLPEGASAGTGEEELRGREEVPRRFVHGHWRPGTGLENHNSPAANAKASPKACHLGAALSGQPRPRFRPSAASCCGNVRVFSSEQFPPPRPSAETLSPVPGAGGEDGMDEVTASAHPRTWEPTWDLGKEDLDRGCRRSAGGPRGLCSAGPPRCSLGLHVLGSVARALLWDCPVPAIGQGQAPGIWARGGGAAPGGVGIAGTHRPGERPPAGP</sequence>